<protein>
    <recommendedName>
        <fullName evidence="9">BED-type domain-containing protein</fullName>
    </recommendedName>
</protein>
<keyword evidence="2" id="KW-0479">Metal-binding</keyword>
<dbReference type="EMBL" id="CM002288">
    <property type="protein sequence ID" value="ESW35424.1"/>
    <property type="molecule type" value="Genomic_DNA"/>
</dbReference>
<keyword evidence="11" id="KW-1185">Reference proteome</keyword>
<dbReference type="STRING" id="3885.V7CZ73"/>
<dbReference type="SUPFAM" id="SSF53098">
    <property type="entry name" value="Ribonuclease H-like"/>
    <property type="match status" value="1"/>
</dbReference>
<gene>
    <name evidence="10" type="ORF">PHAVU_001G234100g</name>
</gene>
<evidence type="ECO:0000259" key="9">
    <source>
        <dbReference type="PROSITE" id="PS50808"/>
    </source>
</evidence>
<evidence type="ECO:0000256" key="1">
    <source>
        <dbReference type="ARBA" id="ARBA00004123"/>
    </source>
</evidence>
<evidence type="ECO:0000256" key="8">
    <source>
        <dbReference type="SAM" id="MobiDB-lite"/>
    </source>
</evidence>
<comment type="subcellular location">
    <subcellularLocation>
        <location evidence="1">Nucleus</location>
    </subcellularLocation>
</comment>
<dbReference type="Gramene" id="ESW35424">
    <property type="protein sequence ID" value="ESW35424"/>
    <property type="gene ID" value="PHAVU_001G234100g"/>
</dbReference>
<evidence type="ECO:0000256" key="6">
    <source>
        <dbReference type="ARBA" id="ARBA00023242"/>
    </source>
</evidence>
<dbReference type="InterPro" id="IPR007021">
    <property type="entry name" value="DUF659"/>
</dbReference>
<evidence type="ECO:0000313" key="10">
    <source>
        <dbReference type="EMBL" id="ESW35424.1"/>
    </source>
</evidence>
<keyword evidence="6" id="KW-0539">Nucleus</keyword>
<evidence type="ECO:0000256" key="2">
    <source>
        <dbReference type="ARBA" id="ARBA00022723"/>
    </source>
</evidence>
<evidence type="ECO:0000256" key="5">
    <source>
        <dbReference type="ARBA" id="ARBA00023125"/>
    </source>
</evidence>
<dbReference type="GO" id="GO:0003677">
    <property type="term" value="F:DNA binding"/>
    <property type="evidence" value="ECO:0007669"/>
    <property type="project" value="UniProtKB-KW"/>
</dbReference>
<keyword evidence="5" id="KW-0238">DNA-binding</keyword>
<evidence type="ECO:0000256" key="4">
    <source>
        <dbReference type="ARBA" id="ARBA00022833"/>
    </source>
</evidence>
<dbReference type="Proteomes" id="UP000000226">
    <property type="component" value="Chromosome 1"/>
</dbReference>
<dbReference type="PANTHER" id="PTHR32166">
    <property type="entry name" value="OSJNBA0013A04.12 PROTEIN"/>
    <property type="match status" value="1"/>
</dbReference>
<evidence type="ECO:0000256" key="3">
    <source>
        <dbReference type="ARBA" id="ARBA00022771"/>
    </source>
</evidence>
<dbReference type="PANTHER" id="PTHR32166:SF119">
    <property type="entry name" value="TRANSPOSON SUPERFAMILY, PUTATIVE-RELATED"/>
    <property type="match status" value="1"/>
</dbReference>
<dbReference type="OrthoDB" id="645489at2759"/>
<dbReference type="GO" id="GO:0008270">
    <property type="term" value="F:zinc ion binding"/>
    <property type="evidence" value="ECO:0007669"/>
    <property type="project" value="UniProtKB-KW"/>
</dbReference>
<feature type="domain" description="BED-type" evidence="9">
    <location>
        <begin position="126"/>
        <end position="184"/>
    </location>
</feature>
<dbReference type="InterPro" id="IPR008906">
    <property type="entry name" value="HATC_C_dom"/>
</dbReference>
<evidence type="ECO:0000256" key="7">
    <source>
        <dbReference type="PROSITE-ProRule" id="PRU00027"/>
    </source>
</evidence>
<dbReference type="Pfam" id="PF05699">
    <property type="entry name" value="Dimer_Tnp_hAT"/>
    <property type="match status" value="1"/>
</dbReference>
<dbReference type="InterPro" id="IPR003656">
    <property type="entry name" value="Znf_BED"/>
</dbReference>
<sequence length="869" mass="98829">MHAWIVREGRRSEPVWEMEIRKQKRRKGWARISVFSLFVGKQTGPASYLLPPKPDLFEAKPTQPDPSLYALTGLSGHISTVLLASLLESVHSLFLFLSSLPIIKKSDSSNRGKMGSNLEPVPITSQKHDPAWKHVQMYKNGDKVQLKCIYCQKMFKGGGIHRIKEHLACQKGNASTCSRVPHDVRLHMQQSLDGVVVKKRRKQKIEEEIMSVNPLTTVVNSLPNNNQVDVNQGLQAIGVDHNSSLVVNPGEGMSKNMERRKKMRASKNPAAIYANSEGVVAVEKNGLFPKRVDNHIHMAIGRFLYDIGAPFDAVNSVYFHEMVDAISSRGAGFERPSHHELRGWILKNSVEEVKNDIDRCKMTWGRTGCSILVDQWATETGRVLISFLAYCPEGVVFLKSMDATEISTSADFLYDMIKQVVDEVGVGQVLQVITSGEEQYAVAGRRLTDTFPTLYWSPSAAHCIDFILEDFGNLEWISAVIEQAKSVTRFVYNYSAILIMVKRYTLGNDIVDPSFSQFATNFTTLKRMVDLKHNLQALVTSQEWADCPYSKKSAGLEMLDCLSSQTFWSSCDMIVRLTAPLLKVLRIASSEMRPAMGYIYAGIYRAKEAIKKALGKREEYMVYWNIIHHRWERLWHHPLHAAGFYLNPKFFYSIQGDIHSQIVSGMFDCIERLVSDTRIQDKIIKEINLYKSAAGDFGRKMAVRARDNLLPSEWWSTYGGGCPNLSRLAIRILSQTSSVMSCKRNQIPFEQIVNTRNYIERQHLTDLVFVHCNLRLRQMFTSKDQDFSDPLSFDTISYVDEWIRPRDLYIDEYGNSDWMALDPSSVNTMLLRPLNDEAEELDEGFDDDEIFSCGKDSEDENTVEKLVNQ</sequence>
<dbReference type="GO" id="GO:0005634">
    <property type="term" value="C:nucleus"/>
    <property type="evidence" value="ECO:0007669"/>
    <property type="project" value="UniProtKB-SubCell"/>
</dbReference>
<dbReference type="Pfam" id="PF04937">
    <property type="entry name" value="DUF659"/>
    <property type="match status" value="1"/>
</dbReference>
<evidence type="ECO:0000313" key="11">
    <source>
        <dbReference type="Proteomes" id="UP000000226"/>
    </source>
</evidence>
<name>V7CZ73_PHAVU</name>
<dbReference type="eggNOG" id="ENOG502QR6K">
    <property type="taxonomic scope" value="Eukaryota"/>
</dbReference>
<accession>V7CZ73</accession>
<keyword evidence="3 7" id="KW-0863">Zinc-finger</keyword>
<keyword evidence="4" id="KW-0862">Zinc</keyword>
<reference evidence="11" key="1">
    <citation type="journal article" date="2014" name="Nat. Genet.">
        <title>A reference genome for common bean and genome-wide analysis of dual domestications.</title>
        <authorList>
            <person name="Schmutz J."/>
            <person name="McClean P.E."/>
            <person name="Mamidi S."/>
            <person name="Wu G.A."/>
            <person name="Cannon S.B."/>
            <person name="Grimwood J."/>
            <person name="Jenkins J."/>
            <person name="Shu S."/>
            <person name="Song Q."/>
            <person name="Chavarro C."/>
            <person name="Torres-Torres M."/>
            <person name="Geffroy V."/>
            <person name="Moghaddam S.M."/>
            <person name="Gao D."/>
            <person name="Abernathy B."/>
            <person name="Barry K."/>
            <person name="Blair M."/>
            <person name="Brick M.A."/>
            <person name="Chovatia M."/>
            <person name="Gepts P."/>
            <person name="Goodstein D.M."/>
            <person name="Gonzales M."/>
            <person name="Hellsten U."/>
            <person name="Hyten D.L."/>
            <person name="Jia G."/>
            <person name="Kelly J.D."/>
            <person name="Kudrna D."/>
            <person name="Lee R."/>
            <person name="Richard M.M."/>
            <person name="Miklas P.N."/>
            <person name="Osorno J.M."/>
            <person name="Rodrigues J."/>
            <person name="Thareau V."/>
            <person name="Urrea C.A."/>
            <person name="Wang M."/>
            <person name="Yu Y."/>
            <person name="Zhang M."/>
            <person name="Wing R.A."/>
            <person name="Cregan P.B."/>
            <person name="Rokhsar D.S."/>
            <person name="Jackson S.A."/>
        </authorList>
    </citation>
    <scope>NUCLEOTIDE SEQUENCE [LARGE SCALE GENOMIC DNA]</scope>
    <source>
        <strain evidence="11">cv. G19833</strain>
    </source>
</reference>
<dbReference type="AlphaFoldDB" id="V7CZ73"/>
<dbReference type="PROSITE" id="PS50808">
    <property type="entry name" value="ZF_BED"/>
    <property type="match status" value="1"/>
</dbReference>
<dbReference type="InterPro" id="IPR012337">
    <property type="entry name" value="RNaseH-like_sf"/>
</dbReference>
<dbReference type="GO" id="GO:0046983">
    <property type="term" value="F:protein dimerization activity"/>
    <property type="evidence" value="ECO:0007669"/>
    <property type="project" value="InterPro"/>
</dbReference>
<organism evidence="10 11">
    <name type="scientific">Phaseolus vulgaris</name>
    <name type="common">Kidney bean</name>
    <name type="synonym">French bean</name>
    <dbReference type="NCBI Taxonomy" id="3885"/>
    <lineage>
        <taxon>Eukaryota</taxon>
        <taxon>Viridiplantae</taxon>
        <taxon>Streptophyta</taxon>
        <taxon>Embryophyta</taxon>
        <taxon>Tracheophyta</taxon>
        <taxon>Spermatophyta</taxon>
        <taxon>Magnoliopsida</taxon>
        <taxon>eudicotyledons</taxon>
        <taxon>Gunneridae</taxon>
        <taxon>Pentapetalae</taxon>
        <taxon>rosids</taxon>
        <taxon>fabids</taxon>
        <taxon>Fabales</taxon>
        <taxon>Fabaceae</taxon>
        <taxon>Papilionoideae</taxon>
        <taxon>50 kb inversion clade</taxon>
        <taxon>NPAAA clade</taxon>
        <taxon>indigoferoid/millettioid clade</taxon>
        <taxon>Phaseoleae</taxon>
        <taxon>Phaseolus</taxon>
    </lineage>
</organism>
<proteinExistence type="predicted"/>
<feature type="region of interest" description="Disordered" evidence="8">
    <location>
        <begin position="849"/>
        <end position="869"/>
    </location>
</feature>